<sequence>MGKELDPLRCCVLSSGSGGNCEYIQTNQHQILLDAGLSGIKIERLLKAIHRDIHNIDTLLVSHEHTDHCKGVGVLARRYPNINVYANEKTWQAMNHKVGHIADEQKNIFPKNTTLSFGDVDIESFGVSHDAADAQFYKFNSNNKSFVVITDTGYVSDHVRGIIQGASAYLFECNHDPEMLIDGPYSWPLKQRILSDEGHLSNESSAHAILNSINYHTKYIFLAHRSHNNNMKTLAHLTVASMLTNHDWAVEHDFKLLDTDVEQPSSMITL</sequence>
<dbReference type="Proteomes" id="UP001144204">
    <property type="component" value="Unassembled WGS sequence"/>
</dbReference>
<protein>
    <submittedName>
        <fullName evidence="2">Metallo-hydrolase</fullName>
    </submittedName>
</protein>
<reference evidence="2" key="2">
    <citation type="journal article" date="2023" name="PLoS ONE">
        <title>Philodulcilactobacillus myokoensis gen. nov., sp. nov., a fructophilic, acidophilic, and agar-phobic lactic acid bacterium isolated from fermented vegetable extracts.</title>
        <authorList>
            <person name="Kouya T."/>
            <person name="Ishiyama Y."/>
            <person name="Ohashi S."/>
            <person name="Kumakubo R."/>
            <person name="Yamazaki T."/>
            <person name="Otaki T."/>
        </authorList>
    </citation>
    <scope>NUCLEOTIDE SEQUENCE</scope>
    <source>
        <strain evidence="2">WR16-4</strain>
    </source>
</reference>
<dbReference type="PANTHER" id="PTHR47619">
    <property type="entry name" value="METALLO-HYDROLASE YYCJ-RELATED"/>
    <property type="match status" value="1"/>
</dbReference>
<dbReference type="AlphaFoldDB" id="A0A9W6ESE6"/>
<accession>A0A9W6ESE6</accession>
<evidence type="ECO:0000313" key="2">
    <source>
        <dbReference type="EMBL" id="GLB46253.1"/>
    </source>
</evidence>
<comment type="caution">
    <text evidence="2">The sequence shown here is derived from an EMBL/GenBank/DDBJ whole genome shotgun (WGS) entry which is preliminary data.</text>
</comment>
<dbReference type="InterPro" id="IPR052533">
    <property type="entry name" value="WalJ/YycJ-like"/>
</dbReference>
<dbReference type="EMBL" id="BRPL01000002">
    <property type="protein sequence ID" value="GLB46253.1"/>
    <property type="molecule type" value="Genomic_DNA"/>
</dbReference>
<dbReference type="InterPro" id="IPR001279">
    <property type="entry name" value="Metallo-B-lactamas"/>
</dbReference>
<name>A0A9W6ESE6_9LACO</name>
<dbReference type="Pfam" id="PF12706">
    <property type="entry name" value="Lactamase_B_2"/>
    <property type="match status" value="1"/>
</dbReference>
<dbReference type="InterPro" id="IPR036866">
    <property type="entry name" value="RibonucZ/Hydroxyglut_hydro"/>
</dbReference>
<reference evidence="2" key="1">
    <citation type="submission" date="2022-07" db="EMBL/GenBank/DDBJ databases">
        <authorList>
            <person name="Kouya T."/>
            <person name="Ishiyama Y."/>
        </authorList>
    </citation>
    <scope>NUCLEOTIDE SEQUENCE</scope>
    <source>
        <strain evidence="2">WR16-4</strain>
    </source>
</reference>
<dbReference type="SUPFAM" id="SSF56281">
    <property type="entry name" value="Metallo-hydrolase/oxidoreductase"/>
    <property type="match status" value="1"/>
</dbReference>
<organism evidence="2 3">
    <name type="scientific">Philodulcilactobacillus myokoensis</name>
    <dbReference type="NCBI Taxonomy" id="2929573"/>
    <lineage>
        <taxon>Bacteria</taxon>
        <taxon>Bacillati</taxon>
        <taxon>Bacillota</taxon>
        <taxon>Bacilli</taxon>
        <taxon>Lactobacillales</taxon>
        <taxon>Lactobacillaceae</taxon>
        <taxon>Philodulcilactobacillus</taxon>
    </lineage>
</organism>
<dbReference type="PANTHER" id="PTHR47619:SF1">
    <property type="entry name" value="EXODEOXYRIBONUCLEASE WALJ"/>
    <property type="match status" value="1"/>
</dbReference>
<gene>
    <name evidence="2" type="ORF">WR164_02320</name>
</gene>
<evidence type="ECO:0000259" key="1">
    <source>
        <dbReference type="SMART" id="SM00849"/>
    </source>
</evidence>
<keyword evidence="3" id="KW-1185">Reference proteome</keyword>
<dbReference type="Gene3D" id="3.60.15.10">
    <property type="entry name" value="Ribonuclease Z/Hydroxyacylglutathione hydrolase-like"/>
    <property type="match status" value="1"/>
</dbReference>
<dbReference type="SMART" id="SM00849">
    <property type="entry name" value="Lactamase_B"/>
    <property type="match status" value="1"/>
</dbReference>
<evidence type="ECO:0000313" key="3">
    <source>
        <dbReference type="Proteomes" id="UP001144204"/>
    </source>
</evidence>
<proteinExistence type="predicted"/>
<feature type="domain" description="Metallo-beta-lactamase" evidence="1">
    <location>
        <begin position="18"/>
        <end position="224"/>
    </location>
</feature>